<organism evidence="1 2">
    <name type="scientific">Camellia lanceoleosa</name>
    <dbReference type="NCBI Taxonomy" id="1840588"/>
    <lineage>
        <taxon>Eukaryota</taxon>
        <taxon>Viridiplantae</taxon>
        <taxon>Streptophyta</taxon>
        <taxon>Embryophyta</taxon>
        <taxon>Tracheophyta</taxon>
        <taxon>Spermatophyta</taxon>
        <taxon>Magnoliopsida</taxon>
        <taxon>eudicotyledons</taxon>
        <taxon>Gunneridae</taxon>
        <taxon>Pentapetalae</taxon>
        <taxon>asterids</taxon>
        <taxon>Ericales</taxon>
        <taxon>Theaceae</taxon>
        <taxon>Camellia</taxon>
    </lineage>
</organism>
<name>A0ACC0IPI9_9ERIC</name>
<keyword evidence="2" id="KW-1185">Reference proteome</keyword>
<proteinExistence type="predicted"/>
<dbReference type="Proteomes" id="UP001060215">
    <property type="component" value="Chromosome 3"/>
</dbReference>
<accession>A0ACC0IPI9</accession>
<evidence type="ECO:0000313" key="1">
    <source>
        <dbReference type="EMBL" id="KAI8027184.1"/>
    </source>
</evidence>
<dbReference type="EMBL" id="CM045760">
    <property type="protein sequence ID" value="KAI8027184.1"/>
    <property type="molecule type" value="Genomic_DNA"/>
</dbReference>
<reference evidence="1 2" key="1">
    <citation type="journal article" date="2022" name="Plant J.">
        <title>Chromosome-level genome of Camellia lanceoleosa provides a valuable resource for understanding genome evolution and self-incompatibility.</title>
        <authorList>
            <person name="Gong W."/>
            <person name="Xiao S."/>
            <person name="Wang L."/>
            <person name="Liao Z."/>
            <person name="Chang Y."/>
            <person name="Mo W."/>
            <person name="Hu G."/>
            <person name="Li W."/>
            <person name="Zhao G."/>
            <person name="Zhu H."/>
            <person name="Hu X."/>
            <person name="Ji K."/>
            <person name="Xiang X."/>
            <person name="Song Q."/>
            <person name="Yuan D."/>
            <person name="Jin S."/>
            <person name="Zhang L."/>
        </authorList>
    </citation>
    <scope>NUCLEOTIDE SEQUENCE [LARGE SCALE GENOMIC DNA]</scope>
    <source>
        <strain evidence="1">SQ_2022a</strain>
    </source>
</reference>
<evidence type="ECO:0000313" key="2">
    <source>
        <dbReference type="Proteomes" id="UP001060215"/>
    </source>
</evidence>
<comment type="caution">
    <text evidence="1">The sequence shown here is derived from an EMBL/GenBank/DDBJ whole genome shotgun (WGS) entry which is preliminary data.</text>
</comment>
<sequence>MMSCEGLQKRRHQDKDGEDDDDDNDVEDLFGIEEAEESHEAEIEKPQVLKVYCNLAQAFVKPHTAEGSEQHGQCIWGILQKKTFKAKDYPGGESVQLSMLEPLLEKNLKLVSKPYKKKKYVANPLKKKQSASWNRHKTIASLAQNSTFWILKIIDSRKFPESELQ</sequence>
<gene>
    <name evidence="1" type="ORF">LOK49_LG02G03174</name>
</gene>
<protein>
    <submittedName>
        <fullName evidence="1">Uncharacterized protein</fullName>
    </submittedName>
</protein>